<name>A0AAU9TCI6_EUPED</name>
<reference evidence="1" key="1">
    <citation type="submission" date="2022-03" db="EMBL/GenBank/DDBJ databases">
        <authorList>
            <person name="Tunstrom K."/>
        </authorList>
    </citation>
    <scope>NUCLEOTIDE SEQUENCE</scope>
</reference>
<dbReference type="Proteomes" id="UP001153954">
    <property type="component" value="Unassembled WGS sequence"/>
</dbReference>
<evidence type="ECO:0000313" key="1">
    <source>
        <dbReference type="EMBL" id="CAH2084643.1"/>
    </source>
</evidence>
<organism evidence="1 2">
    <name type="scientific">Euphydryas editha</name>
    <name type="common">Edith's checkerspot</name>
    <dbReference type="NCBI Taxonomy" id="104508"/>
    <lineage>
        <taxon>Eukaryota</taxon>
        <taxon>Metazoa</taxon>
        <taxon>Ecdysozoa</taxon>
        <taxon>Arthropoda</taxon>
        <taxon>Hexapoda</taxon>
        <taxon>Insecta</taxon>
        <taxon>Pterygota</taxon>
        <taxon>Neoptera</taxon>
        <taxon>Endopterygota</taxon>
        <taxon>Lepidoptera</taxon>
        <taxon>Glossata</taxon>
        <taxon>Ditrysia</taxon>
        <taxon>Papilionoidea</taxon>
        <taxon>Nymphalidae</taxon>
        <taxon>Nymphalinae</taxon>
        <taxon>Euphydryas</taxon>
    </lineage>
</organism>
<dbReference type="AlphaFoldDB" id="A0AAU9TCI6"/>
<comment type="caution">
    <text evidence="1">The sequence shown here is derived from an EMBL/GenBank/DDBJ whole genome shotgun (WGS) entry which is preliminary data.</text>
</comment>
<accession>A0AAU9TCI6</accession>
<gene>
    <name evidence="1" type="ORF">EEDITHA_LOCUS1191</name>
</gene>
<evidence type="ECO:0000313" key="2">
    <source>
        <dbReference type="Proteomes" id="UP001153954"/>
    </source>
</evidence>
<dbReference type="EMBL" id="CAKOGL010000003">
    <property type="protein sequence ID" value="CAH2084643.1"/>
    <property type="molecule type" value="Genomic_DNA"/>
</dbReference>
<protein>
    <submittedName>
        <fullName evidence="1">Uncharacterized protein</fullName>
    </submittedName>
</protein>
<sequence length="67" mass="7499">MSQESISYLEASSRIPLVERSYDEVAKELFSPIIYSPNSSPRSIPSPTVPVSYFRAPLGKFLSSFLQ</sequence>
<proteinExistence type="predicted"/>
<keyword evidence="2" id="KW-1185">Reference proteome</keyword>